<evidence type="ECO:0000313" key="2">
    <source>
        <dbReference type="Proteomes" id="UP001172457"/>
    </source>
</evidence>
<dbReference type="EMBL" id="JARYMX010000004">
    <property type="protein sequence ID" value="KAJ9553564.1"/>
    <property type="molecule type" value="Genomic_DNA"/>
</dbReference>
<accession>A0AA38WKW2</accession>
<organism evidence="1 2">
    <name type="scientific">Centaurea solstitialis</name>
    <name type="common">yellow star-thistle</name>
    <dbReference type="NCBI Taxonomy" id="347529"/>
    <lineage>
        <taxon>Eukaryota</taxon>
        <taxon>Viridiplantae</taxon>
        <taxon>Streptophyta</taxon>
        <taxon>Embryophyta</taxon>
        <taxon>Tracheophyta</taxon>
        <taxon>Spermatophyta</taxon>
        <taxon>Magnoliopsida</taxon>
        <taxon>eudicotyledons</taxon>
        <taxon>Gunneridae</taxon>
        <taxon>Pentapetalae</taxon>
        <taxon>asterids</taxon>
        <taxon>campanulids</taxon>
        <taxon>Asterales</taxon>
        <taxon>Asteraceae</taxon>
        <taxon>Carduoideae</taxon>
        <taxon>Cardueae</taxon>
        <taxon>Centaureinae</taxon>
        <taxon>Centaurea</taxon>
    </lineage>
</organism>
<gene>
    <name evidence="1" type="ORF">OSB04_017609</name>
</gene>
<proteinExistence type="predicted"/>
<dbReference type="Proteomes" id="UP001172457">
    <property type="component" value="Chromosome 4"/>
</dbReference>
<evidence type="ECO:0000313" key="1">
    <source>
        <dbReference type="EMBL" id="KAJ9553564.1"/>
    </source>
</evidence>
<reference evidence="1" key="1">
    <citation type="submission" date="2023-03" db="EMBL/GenBank/DDBJ databases">
        <title>Chromosome-scale reference genome and RAD-based genetic map of yellow starthistle (Centaurea solstitialis) reveal putative structural variation and QTLs associated with invader traits.</title>
        <authorList>
            <person name="Reatini B."/>
            <person name="Cang F.A."/>
            <person name="Jiang Q."/>
            <person name="Mckibben M.T.W."/>
            <person name="Barker M.S."/>
            <person name="Rieseberg L.H."/>
            <person name="Dlugosch K.M."/>
        </authorList>
    </citation>
    <scope>NUCLEOTIDE SEQUENCE</scope>
    <source>
        <strain evidence="1">CAN-66</strain>
        <tissue evidence="1">Leaf</tissue>
    </source>
</reference>
<protein>
    <submittedName>
        <fullName evidence="1">Uncharacterized protein</fullName>
    </submittedName>
</protein>
<keyword evidence="2" id="KW-1185">Reference proteome</keyword>
<sequence length="66" mass="7970">MRHMETFMGGNLSKWHCGFDREGDKQKLQIEYIRIKYISKILLSNINCNKEFVTAETFEFFLRYSI</sequence>
<comment type="caution">
    <text evidence="1">The sequence shown here is derived from an EMBL/GenBank/DDBJ whole genome shotgun (WGS) entry which is preliminary data.</text>
</comment>
<dbReference type="AlphaFoldDB" id="A0AA38WKW2"/>
<name>A0AA38WKW2_9ASTR</name>